<feature type="repeat" description="ANK" evidence="3">
    <location>
        <begin position="134"/>
        <end position="167"/>
    </location>
</feature>
<dbReference type="GO" id="GO:0085020">
    <property type="term" value="P:protein K6-linked ubiquitination"/>
    <property type="evidence" value="ECO:0007669"/>
    <property type="project" value="TreeGrafter"/>
</dbReference>
<dbReference type="Pfam" id="PF12796">
    <property type="entry name" value="Ank_2"/>
    <property type="match status" value="2"/>
</dbReference>
<dbReference type="InterPro" id="IPR036770">
    <property type="entry name" value="Ankyrin_rpt-contain_sf"/>
</dbReference>
<keyword evidence="1" id="KW-0677">Repeat</keyword>
<name>A0A1V0S891_CNPV</name>
<dbReference type="Gene3D" id="1.25.40.20">
    <property type="entry name" value="Ankyrin repeat-containing domain"/>
    <property type="match status" value="3"/>
</dbReference>
<dbReference type="Pfam" id="PF09372">
    <property type="entry name" value="PRANC"/>
    <property type="match status" value="1"/>
</dbReference>
<dbReference type="PANTHER" id="PTHR24171">
    <property type="entry name" value="ANKYRIN REPEAT DOMAIN-CONTAINING PROTEIN 39-RELATED"/>
    <property type="match status" value="1"/>
</dbReference>
<dbReference type="PANTHER" id="PTHR24171:SF11">
    <property type="entry name" value="26S PROTEASOME NON-ATPASE REGULATORY SUBUNIT 10"/>
    <property type="match status" value="1"/>
</dbReference>
<evidence type="ECO:0000313" key="5">
    <source>
        <dbReference type="EMBL" id="ARF02838.1"/>
    </source>
</evidence>
<evidence type="ECO:0000313" key="6">
    <source>
        <dbReference type="Proteomes" id="UP000315116"/>
    </source>
</evidence>
<sequence>MIDYDSLYKILDSNSNNINIMELVKEDLFKKSVIEKQNMLIRSVISNNIYFTNLLLNNKTEVNFYTANGYTVLHSAVMQSSRTTRLLLNNGADPNVRHEVHGSPLNRLISKYKKSKIIKLLLKYKADTNITDSNGYTALHLAIYYNRNYEIVKLLLDNGANINAICKHGTVLHLATCNQNIKITKLLLDYGADPNITDVNGLSPLYKTAISNRRDIAKLLLDYGADVNIKCRKGRTALHGAVIWKRSKLVITLLRYGADINSIDKSMKTPLTCIQLNDNRTGKILVSHIVLLQHKLSSIIYNEGFIYNTTAISRHEELLKIKQICNEELLNMKSVRLAADITIDMLLTAKNKNIFIRYIDNPIINTCINNAIIYHNDLVNAVRDIQHRDMLINKAILSIDMCLYSTLWNVLPHYIKYSILELLTNSELELIC</sequence>
<feature type="repeat" description="ANK" evidence="3">
    <location>
        <begin position="200"/>
        <end position="232"/>
    </location>
</feature>
<evidence type="ECO:0000256" key="2">
    <source>
        <dbReference type="ARBA" id="ARBA00023043"/>
    </source>
</evidence>
<reference evidence="5 6" key="1">
    <citation type="journal article" date="2017" name="BMC Genomics">
        <title>Genomic characterization of two novel pathogenic avipoxviruses isolated from pacific shearwaters (Ardenna spp.).</title>
        <authorList>
            <person name="Sarker S."/>
            <person name="Das S."/>
            <person name="Lavers J.L."/>
            <person name="Hutton I."/>
            <person name="Helbig K."/>
            <person name="Imbery J."/>
            <person name="Upton C."/>
            <person name="Raidal S.R."/>
        </authorList>
    </citation>
    <scope>NUCLEOTIDE SEQUENCE [LARGE SCALE GENOMIC DNA]</scope>
    <source>
        <strain evidence="5 6">SWPV-1</strain>
    </source>
</reference>
<gene>
    <name evidence="5" type="primary">SWPV1-279</name>
</gene>
<feature type="repeat" description="ANK" evidence="3">
    <location>
        <begin position="233"/>
        <end position="265"/>
    </location>
</feature>
<dbReference type="SUPFAM" id="SSF48403">
    <property type="entry name" value="Ankyrin repeat"/>
    <property type="match status" value="1"/>
</dbReference>
<evidence type="ECO:0000259" key="4">
    <source>
        <dbReference type="Pfam" id="PF09372"/>
    </source>
</evidence>
<dbReference type="PRINTS" id="PR01415">
    <property type="entry name" value="ANKYRIN"/>
</dbReference>
<proteinExistence type="predicted"/>
<feature type="repeat" description="ANK" evidence="3">
    <location>
        <begin position="167"/>
        <end position="199"/>
    </location>
</feature>
<dbReference type="EMBL" id="KX857216">
    <property type="protein sequence ID" value="ARF02838.1"/>
    <property type="molecule type" value="Genomic_DNA"/>
</dbReference>
<evidence type="ECO:0000256" key="1">
    <source>
        <dbReference type="ARBA" id="ARBA00022737"/>
    </source>
</evidence>
<protein>
    <submittedName>
        <fullName evidence="5">SWPV1-279</fullName>
    </submittedName>
</protein>
<keyword evidence="2 3" id="KW-0040">ANK repeat</keyword>
<dbReference type="PROSITE" id="PS50297">
    <property type="entry name" value="ANK_REP_REGION"/>
    <property type="match status" value="4"/>
</dbReference>
<accession>A0A1V0S891</accession>
<dbReference type="Proteomes" id="UP000315116">
    <property type="component" value="Segment"/>
</dbReference>
<dbReference type="SMART" id="SM00248">
    <property type="entry name" value="ANK"/>
    <property type="match status" value="7"/>
</dbReference>
<dbReference type="GO" id="GO:0004842">
    <property type="term" value="F:ubiquitin-protein transferase activity"/>
    <property type="evidence" value="ECO:0007669"/>
    <property type="project" value="TreeGrafter"/>
</dbReference>
<organism evidence="5 6">
    <name type="scientific">Shearwaterpox virus</name>
    <dbReference type="NCBI Taxonomy" id="1974596"/>
    <lineage>
        <taxon>Viruses</taxon>
        <taxon>Varidnaviria</taxon>
        <taxon>Bamfordvirae</taxon>
        <taxon>Nucleocytoviricota</taxon>
        <taxon>Pokkesviricetes</taxon>
        <taxon>Chitovirales</taxon>
        <taxon>Poxviridae</taxon>
        <taxon>Chordopoxvirinae</taxon>
        <taxon>Avipoxvirus</taxon>
        <taxon>Avipoxvirus canarypox</taxon>
        <taxon>Canarypox virus</taxon>
    </lineage>
</organism>
<dbReference type="InterPro" id="IPR002110">
    <property type="entry name" value="Ankyrin_rpt"/>
</dbReference>
<dbReference type="Pfam" id="PF13637">
    <property type="entry name" value="Ank_4"/>
    <property type="match status" value="1"/>
</dbReference>
<feature type="domain" description="PRANC" evidence="4">
    <location>
        <begin position="342"/>
        <end position="431"/>
    </location>
</feature>
<dbReference type="PROSITE" id="PS50088">
    <property type="entry name" value="ANK_REPEAT"/>
    <property type="match status" value="4"/>
</dbReference>
<dbReference type="InterPro" id="IPR018272">
    <property type="entry name" value="PRANC_domain"/>
</dbReference>
<evidence type="ECO:0000256" key="3">
    <source>
        <dbReference type="PROSITE-ProRule" id="PRU00023"/>
    </source>
</evidence>